<dbReference type="Gene3D" id="2.60.210.10">
    <property type="entry name" value="Apoptosis, Tumor Necrosis Factor Receptor Associated Protein 2, Chain A"/>
    <property type="match status" value="1"/>
</dbReference>
<evidence type="ECO:0000313" key="4">
    <source>
        <dbReference type="WBParaSite" id="GPLIN_001435500"/>
    </source>
</evidence>
<reference evidence="3" key="1">
    <citation type="submission" date="2014-05" db="EMBL/GenBank/DDBJ databases">
        <title>The genome and life-stage specific transcriptomes of Globodera pallida elucidate key aspects of plant parasitism by a cyst nematode.</title>
        <authorList>
            <person name="Cotton J.A."/>
            <person name="Lilley C.J."/>
            <person name="Jones L.M."/>
            <person name="Kikuchi T."/>
            <person name="Reid A.J."/>
            <person name="Thorpe P."/>
            <person name="Tsai I.J."/>
            <person name="Beasley H."/>
            <person name="Blok V."/>
            <person name="Cock P.J.A."/>
            <person name="Van den Akker S.E."/>
            <person name="Holroyd N."/>
            <person name="Hunt M."/>
            <person name="Mantelin S."/>
            <person name="Naghra H."/>
            <person name="Pain A."/>
            <person name="Palomares-Rius J.E."/>
            <person name="Zarowiecki M."/>
            <person name="Berriman M."/>
            <person name="Jones J.T."/>
            <person name="Urwin P.E."/>
        </authorList>
    </citation>
    <scope>NUCLEOTIDE SEQUENCE [LARGE SCALE GENOMIC DNA]</scope>
    <source>
        <strain evidence="3">Lindley</strain>
    </source>
</reference>
<dbReference type="PROSITE" id="PS50097">
    <property type="entry name" value="BTB"/>
    <property type="match status" value="1"/>
</dbReference>
<dbReference type="SUPFAM" id="SSF54695">
    <property type="entry name" value="POZ domain"/>
    <property type="match status" value="1"/>
</dbReference>
<dbReference type="InterPro" id="IPR000210">
    <property type="entry name" value="BTB/POZ_dom"/>
</dbReference>
<dbReference type="InterPro" id="IPR052664">
    <property type="entry name" value="BTB-MATH_domain_protein"/>
</dbReference>
<dbReference type="Proteomes" id="UP000050741">
    <property type="component" value="Unassembled WGS sequence"/>
</dbReference>
<organism evidence="3 4">
    <name type="scientific">Globodera pallida</name>
    <name type="common">Potato cyst nematode worm</name>
    <name type="synonym">Heterodera pallida</name>
    <dbReference type="NCBI Taxonomy" id="36090"/>
    <lineage>
        <taxon>Eukaryota</taxon>
        <taxon>Metazoa</taxon>
        <taxon>Ecdysozoa</taxon>
        <taxon>Nematoda</taxon>
        <taxon>Chromadorea</taxon>
        <taxon>Rhabditida</taxon>
        <taxon>Tylenchina</taxon>
        <taxon>Tylenchomorpha</taxon>
        <taxon>Tylenchoidea</taxon>
        <taxon>Heteroderidae</taxon>
        <taxon>Heteroderinae</taxon>
        <taxon>Globodera</taxon>
    </lineage>
</organism>
<dbReference type="AlphaFoldDB" id="A0A183CN98"/>
<dbReference type="Gene3D" id="3.30.710.10">
    <property type="entry name" value="Potassium Channel Kv1.1, Chain A"/>
    <property type="match status" value="1"/>
</dbReference>
<dbReference type="InterPro" id="IPR008974">
    <property type="entry name" value="TRAF-like"/>
</dbReference>
<sequence length="305" mass="34821">MTNFKEFSEGNGPKEVLSDPVEYINGLTWRIEIKHCAAYVGFFLKCYGEETDAAWSCRAAYQFSVVSCKESGECLRQRGSLDSFDIYYANSGGWGFPDFIKFEELMDPKNGFYDKKEDAVTFKAEVVAEEPIGMPGVRPEEALLINGRVVYVNKYMLATHSKYFRTLFFGENAEESPNIQIDELSDAVAKFEQLISTMYPYNVELDDDYVEDILLLANRFLLDSVVNRCVDFLLKKSKKSVIFKFRLAHQCGIIAMKKKILAEMTKQDFLITGENYVENLSDNSKLGAKALKELSERHNELFGIK</sequence>
<dbReference type="PANTHER" id="PTHR22743:SF165">
    <property type="entry name" value="BTB AND MATH DOMAIN CONTAINING-RELATED"/>
    <property type="match status" value="1"/>
</dbReference>
<evidence type="ECO:0000259" key="2">
    <source>
        <dbReference type="PROSITE" id="PS50144"/>
    </source>
</evidence>
<dbReference type="SMART" id="SM00225">
    <property type="entry name" value="BTB"/>
    <property type="match status" value="1"/>
</dbReference>
<dbReference type="InterPro" id="IPR002083">
    <property type="entry name" value="MATH/TRAF_dom"/>
</dbReference>
<dbReference type="PROSITE" id="PS50144">
    <property type="entry name" value="MATH"/>
    <property type="match status" value="1"/>
</dbReference>
<dbReference type="CDD" id="cd18186">
    <property type="entry name" value="BTB_POZ_ZBTB_KLHL-like"/>
    <property type="match status" value="1"/>
</dbReference>
<dbReference type="PANTHER" id="PTHR22743">
    <property type="entry name" value="MEPRIN/TRAF-LIKE MATH FAMILY-C.ELEGANS"/>
    <property type="match status" value="1"/>
</dbReference>
<accession>A0A183CN98</accession>
<feature type="domain" description="BTB" evidence="1">
    <location>
        <begin position="139"/>
        <end position="207"/>
    </location>
</feature>
<name>A0A183CN98_GLOPA</name>
<feature type="domain" description="MATH" evidence="2">
    <location>
        <begin position="1"/>
        <end position="126"/>
    </location>
</feature>
<dbReference type="SMART" id="SM00061">
    <property type="entry name" value="MATH"/>
    <property type="match status" value="1"/>
</dbReference>
<proteinExistence type="predicted"/>
<keyword evidence="3" id="KW-1185">Reference proteome</keyword>
<dbReference type="Pfam" id="PF00651">
    <property type="entry name" value="BTB"/>
    <property type="match status" value="1"/>
</dbReference>
<dbReference type="WBParaSite" id="GPLIN_001435500">
    <property type="protein sequence ID" value="GPLIN_001435500"/>
    <property type="gene ID" value="GPLIN_001435500"/>
</dbReference>
<protein>
    <submittedName>
        <fullName evidence="4">BTB domain-containing protein</fullName>
    </submittedName>
</protein>
<dbReference type="SUPFAM" id="SSF49599">
    <property type="entry name" value="TRAF domain-like"/>
    <property type="match status" value="1"/>
</dbReference>
<evidence type="ECO:0000259" key="1">
    <source>
        <dbReference type="PROSITE" id="PS50097"/>
    </source>
</evidence>
<dbReference type="Pfam" id="PF22486">
    <property type="entry name" value="MATH_2"/>
    <property type="match status" value="1"/>
</dbReference>
<evidence type="ECO:0000313" key="3">
    <source>
        <dbReference type="Proteomes" id="UP000050741"/>
    </source>
</evidence>
<dbReference type="InterPro" id="IPR011333">
    <property type="entry name" value="SKP1/BTB/POZ_sf"/>
</dbReference>
<reference evidence="4" key="2">
    <citation type="submission" date="2016-06" db="UniProtKB">
        <authorList>
            <consortium name="WormBaseParasite"/>
        </authorList>
    </citation>
    <scope>IDENTIFICATION</scope>
</reference>